<evidence type="ECO:0000256" key="1">
    <source>
        <dbReference type="ARBA" id="ARBA00002254"/>
    </source>
</evidence>
<sequence>MKKTAITVFASVTATLAILFGLRYAGVDVVGLLSVEKPHSIEQVMLTQAQRISTLSETNVQVPMQGLIIPVNTGRRQSLLMLDFYLYTAEENEKMLRKETPKIKNLILKTFSVKPIEYYRDEAFVWNIQEDLRDLFKDERQWRVNEVLITKAVYQ</sequence>
<keyword evidence="8" id="KW-1133">Transmembrane helix</keyword>
<evidence type="ECO:0000256" key="10">
    <source>
        <dbReference type="RuleBase" id="RU364125"/>
    </source>
</evidence>
<protein>
    <recommendedName>
        <fullName evidence="10">Flagellar protein FliL</fullName>
    </recommendedName>
</protein>
<dbReference type="RefSeq" id="WP_004726300.1">
    <property type="nucleotide sequence ID" value="NZ_CABLCD010000013.1"/>
</dbReference>
<reference evidence="11 12" key="1">
    <citation type="submission" date="2015-08" db="EMBL/GenBank/DDBJ databases">
        <title>Antibacterial properties of a collection of Vibrionaceae strains.</title>
        <authorList>
            <person name="Giubergia S."/>
        </authorList>
    </citation>
    <scope>NUCLEOTIDE SEQUENCE [LARGE SCALE GENOMIC DNA]</scope>
    <source>
        <strain evidence="11 12">S0821</strain>
    </source>
</reference>
<keyword evidence="7 10" id="KW-0283">Flagellar rotation</keyword>
<keyword evidence="4" id="KW-1003">Cell membrane</keyword>
<dbReference type="GO" id="GO:0071973">
    <property type="term" value="P:bacterial-type flagellum-dependent cell motility"/>
    <property type="evidence" value="ECO:0007669"/>
    <property type="project" value="InterPro"/>
</dbReference>
<keyword evidence="11" id="KW-0282">Flagellum</keyword>
<dbReference type="Pfam" id="PF03748">
    <property type="entry name" value="FliL"/>
    <property type="match status" value="1"/>
</dbReference>
<dbReference type="Proteomes" id="UP000051221">
    <property type="component" value="Unassembled WGS sequence"/>
</dbReference>
<comment type="similarity">
    <text evidence="3 10">Belongs to the FliL family.</text>
</comment>
<evidence type="ECO:0000256" key="9">
    <source>
        <dbReference type="ARBA" id="ARBA00023136"/>
    </source>
</evidence>
<dbReference type="GeneID" id="50535238"/>
<comment type="subcellular location">
    <subcellularLocation>
        <location evidence="10">Cell inner membrane</location>
    </subcellularLocation>
    <subcellularLocation>
        <location evidence="2">Cell membrane</location>
        <topology evidence="2">Single-pass membrane protein</topology>
    </subcellularLocation>
</comment>
<comment type="caution">
    <text evidence="11">The sequence shown here is derived from an EMBL/GenBank/DDBJ whole genome shotgun (WGS) entry which is preliminary data.</text>
</comment>
<comment type="function">
    <text evidence="1 10">Controls the rotational direction of flagella during chemotaxis.</text>
</comment>
<dbReference type="GO" id="GO:0005886">
    <property type="term" value="C:plasma membrane"/>
    <property type="evidence" value="ECO:0007669"/>
    <property type="project" value="UniProtKB-SubCell"/>
</dbReference>
<evidence type="ECO:0000313" key="11">
    <source>
        <dbReference type="EMBL" id="KQH85600.1"/>
    </source>
</evidence>
<dbReference type="GO" id="GO:0006935">
    <property type="term" value="P:chemotaxis"/>
    <property type="evidence" value="ECO:0007669"/>
    <property type="project" value="UniProtKB-KW"/>
</dbReference>
<evidence type="ECO:0000313" key="12">
    <source>
        <dbReference type="Proteomes" id="UP000051221"/>
    </source>
</evidence>
<dbReference type="EMBL" id="LKHS01000010">
    <property type="protein sequence ID" value="KQH85600.1"/>
    <property type="molecule type" value="Genomic_DNA"/>
</dbReference>
<dbReference type="InParanoid" id="A0A0Q2UYM5"/>
<proteinExistence type="inferred from homology"/>
<organism evidence="11 12">
    <name type="scientific">Vibrio furnissii</name>
    <dbReference type="NCBI Taxonomy" id="29494"/>
    <lineage>
        <taxon>Bacteria</taxon>
        <taxon>Pseudomonadati</taxon>
        <taxon>Pseudomonadota</taxon>
        <taxon>Gammaproteobacteria</taxon>
        <taxon>Vibrionales</taxon>
        <taxon>Vibrionaceae</taxon>
        <taxon>Vibrio</taxon>
    </lineage>
</organism>
<keyword evidence="5 10" id="KW-0145">Chemotaxis</keyword>
<keyword evidence="10" id="KW-0997">Cell inner membrane</keyword>
<keyword evidence="6" id="KW-0812">Transmembrane</keyword>
<evidence type="ECO:0000256" key="6">
    <source>
        <dbReference type="ARBA" id="ARBA00022692"/>
    </source>
</evidence>
<evidence type="ECO:0000256" key="7">
    <source>
        <dbReference type="ARBA" id="ARBA00022779"/>
    </source>
</evidence>
<keyword evidence="11" id="KW-0966">Cell projection</keyword>
<dbReference type="InterPro" id="IPR005503">
    <property type="entry name" value="FliL"/>
</dbReference>
<evidence type="ECO:0000256" key="8">
    <source>
        <dbReference type="ARBA" id="ARBA00022989"/>
    </source>
</evidence>
<accession>A0A0Q2UYM5</accession>
<gene>
    <name evidence="11" type="ORF">AMR76_13955</name>
</gene>
<dbReference type="AlphaFoldDB" id="A0A0Q2UYM5"/>
<evidence type="ECO:0000256" key="3">
    <source>
        <dbReference type="ARBA" id="ARBA00008281"/>
    </source>
</evidence>
<keyword evidence="9 10" id="KW-0472">Membrane</keyword>
<keyword evidence="11" id="KW-0969">Cilium</keyword>
<evidence type="ECO:0000256" key="5">
    <source>
        <dbReference type="ARBA" id="ARBA00022500"/>
    </source>
</evidence>
<dbReference type="GO" id="GO:0009425">
    <property type="term" value="C:bacterial-type flagellum basal body"/>
    <property type="evidence" value="ECO:0007669"/>
    <property type="project" value="InterPro"/>
</dbReference>
<dbReference type="OrthoDB" id="5875093at2"/>
<evidence type="ECO:0000256" key="2">
    <source>
        <dbReference type="ARBA" id="ARBA00004162"/>
    </source>
</evidence>
<evidence type="ECO:0000256" key="4">
    <source>
        <dbReference type="ARBA" id="ARBA00022475"/>
    </source>
</evidence>
<keyword evidence="12" id="KW-1185">Reference proteome</keyword>
<name>A0A0Q2UYM5_VIBFU</name>